<keyword evidence="4" id="KW-1185">Reference proteome</keyword>
<dbReference type="SUPFAM" id="SSF53822">
    <property type="entry name" value="Periplasmic binding protein-like I"/>
    <property type="match status" value="1"/>
</dbReference>
<accession>A0A127QIE4</accession>
<evidence type="ECO:0000313" key="4">
    <source>
        <dbReference type="Proteomes" id="UP000071778"/>
    </source>
</evidence>
<evidence type="ECO:0000313" key="3">
    <source>
        <dbReference type="EMBL" id="AMP09829.1"/>
    </source>
</evidence>
<dbReference type="Proteomes" id="UP000071778">
    <property type="component" value="Chromosome"/>
</dbReference>
<dbReference type="InterPro" id="IPR025997">
    <property type="entry name" value="SBP_2_dom"/>
</dbReference>
<dbReference type="Gene3D" id="3.40.50.2300">
    <property type="match status" value="2"/>
</dbReference>
<sequence>MKLINFNFVAMALAFALAGSAFAQEDPTAYLNRANAKLAKAMAFKNSWDGPSTGPKIGAQKKLIVLIASDFKNNAVLRVSNAVKEAAAVAGWEVFTIDCWGVNSKHAEAFSRALALKPNGIVLAGISANEQPNEMNAANKANVPVVGWHASTRGGPSDGLFTNVTADLKDEAQIAALLGVVNSNGKAGVVVFTDPASLYSQAKSNEIVAAIKQCRTCSLLSVEALPAATSADKMPALLTSLAQRFGKKWTHVIGVNDQYLDLLATPAAASIISSNKIEALSAGDGTETAYQRIRSKTVQVATVPEPFGLQGWQIVDELNRSFSGDKASAYTTPTYLVTEQNIAFHGGQQNTFEPNNGYRTEYKKIWGNDSRPDRHSYPQSLVAAGRFGPWCLPR</sequence>
<feature type="signal peptide" evidence="1">
    <location>
        <begin position="1"/>
        <end position="23"/>
    </location>
</feature>
<dbReference type="AlphaFoldDB" id="A0A127QIE4"/>
<evidence type="ECO:0000256" key="1">
    <source>
        <dbReference type="SAM" id="SignalP"/>
    </source>
</evidence>
<proteinExistence type="predicted"/>
<reference evidence="3 4" key="1">
    <citation type="submission" date="2015-11" db="EMBL/GenBank/DDBJ databases">
        <title>Exploring the genomic traits of fungus-feeding bacterial genus Collimonas.</title>
        <authorList>
            <person name="Song C."/>
            <person name="Schmidt R."/>
            <person name="de Jager V."/>
            <person name="Krzyzanowska D."/>
            <person name="Jongedijk E."/>
            <person name="Cankar K."/>
            <person name="Beekwilder J."/>
            <person name="van Veen A."/>
            <person name="de Boer W."/>
            <person name="van Veen J.A."/>
            <person name="Garbeva P."/>
        </authorList>
    </citation>
    <scope>NUCLEOTIDE SEQUENCE [LARGE SCALE GENOMIC DNA]</scope>
    <source>
        <strain evidence="3 4">Ter282</strain>
    </source>
</reference>
<dbReference type="Pfam" id="PF13407">
    <property type="entry name" value="Peripla_BP_4"/>
    <property type="match status" value="1"/>
</dbReference>
<feature type="chain" id="PRO_5007277952" evidence="1">
    <location>
        <begin position="24"/>
        <end position="394"/>
    </location>
</feature>
<dbReference type="PATRIC" id="fig|279058.18.peg.2035"/>
<feature type="domain" description="Periplasmic binding protein" evidence="2">
    <location>
        <begin position="64"/>
        <end position="320"/>
    </location>
</feature>
<dbReference type="InterPro" id="IPR028082">
    <property type="entry name" value="Peripla_BP_I"/>
</dbReference>
<evidence type="ECO:0000259" key="2">
    <source>
        <dbReference type="Pfam" id="PF13407"/>
    </source>
</evidence>
<protein>
    <submittedName>
        <fullName evidence="3">Periplasmic binding domain protein</fullName>
    </submittedName>
</protein>
<gene>
    <name evidence="3" type="ORF">CAter282_2070</name>
</gene>
<keyword evidence="1" id="KW-0732">Signal</keyword>
<name>A0A127QIE4_9BURK</name>
<dbReference type="EMBL" id="CP013235">
    <property type="protein sequence ID" value="AMP09829.1"/>
    <property type="molecule type" value="Genomic_DNA"/>
</dbReference>
<dbReference type="RefSeq" id="WP_061537161.1">
    <property type="nucleotide sequence ID" value="NZ_CP013235.1"/>
</dbReference>
<organism evidence="3 4">
    <name type="scientific">Collimonas arenae</name>
    <dbReference type="NCBI Taxonomy" id="279058"/>
    <lineage>
        <taxon>Bacteria</taxon>
        <taxon>Pseudomonadati</taxon>
        <taxon>Pseudomonadota</taxon>
        <taxon>Betaproteobacteria</taxon>
        <taxon>Burkholderiales</taxon>
        <taxon>Oxalobacteraceae</taxon>
        <taxon>Collimonas</taxon>
    </lineage>
</organism>